<organism evidence="1 2">
    <name type="scientific">Microbulbifer agarilyticus</name>
    <dbReference type="NCBI Taxonomy" id="260552"/>
    <lineage>
        <taxon>Bacteria</taxon>
        <taxon>Pseudomonadati</taxon>
        <taxon>Pseudomonadota</taxon>
        <taxon>Gammaproteobacteria</taxon>
        <taxon>Cellvibrionales</taxon>
        <taxon>Microbulbiferaceae</taxon>
        <taxon>Microbulbifer</taxon>
    </lineage>
</organism>
<dbReference type="Proteomes" id="UP000188219">
    <property type="component" value="Chromosome"/>
</dbReference>
<name>A0A1Q2M3K5_9GAMM</name>
<sequence length="67" mass="7815">MKKIDGQIWQVKWSKMTLLYGFLVASVTNKCLILKGSFTDNIARSIIGMKYRINKLQKSREKPCKKH</sequence>
<evidence type="ECO:0000313" key="2">
    <source>
        <dbReference type="Proteomes" id="UP000188219"/>
    </source>
</evidence>
<evidence type="ECO:0000313" key="1">
    <source>
        <dbReference type="EMBL" id="AQQ67281.1"/>
    </source>
</evidence>
<gene>
    <name evidence="1" type="ORF">Mag101_06260</name>
</gene>
<dbReference type="STRING" id="260552.Mag101_06260"/>
<proteinExistence type="predicted"/>
<reference evidence="1" key="1">
    <citation type="submission" date="2017-02" db="EMBL/GenBank/DDBJ databases">
        <title>Genome of Microbulbifer agarilyticus GP101.</title>
        <authorList>
            <person name="Jung J."/>
            <person name="Bae S.S."/>
            <person name="Baek K."/>
        </authorList>
    </citation>
    <scope>NUCLEOTIDE SEQUENCE [LARGE SCALE GENOMIC DNA]</scope>
    <source>
        <strain evidence="1">GP101</strain>
    </source>
</reference>
<keyword evidence="2" id="KW-1185">Reference proteome</keyword>
<accession>A0A1Q2M3K5</accession>
<protein>
    <submittedName>
        <fullName evidence="1">Uncharacterized protein</fullName>
    </submittedName>
</protein>
<dbReference type="AlphaFoldDB" id="A0A1Q2M3K5"/>
<dbReference type="EMBL" id="CP019650">
    <property type="protein sequence ID" value="AQQ67281.1"/>
    <property type="molecule type" value="Genomic_DNA"/>
</dbReference>
<dbReference type="KEGG" id="maga:Mag101_06260"/>